<keyword evidence="3" id="KW-1185">Reference proteome</keyword>
<evidence type="ECO:0000313" key="3">
    <source>
        <dbReference type="Proteomes" id="UP001194696"/>
    </source>
</evidence>
<keyword evidence="1" id="KW-0732">Signal</keyword>
<name>A0ABQ7JXH9_9FUNG</name>
<dbReference type="Proteomes" id="UP001194696">
    <property type="component" value="Unassembled WGS sequence"/>
</dbReference>
<organism evidence="2 3">
    <name type="scientific">Linnemannia gamsii</name>
    <dbReference type="NCBI Taxonomy" id="64522"/>
    <lineage>
        <taxon>Eukaryota</taxon>
        <taxon>Fungi</taxon>
        <taxon>Fungi incertae sedis</taxon>
        <taxon>Mucoromycota</taxon>
        <taxon>Mortierellomycotina</taxon>
        <taxon>Mortierellomycetes</taxon>
        <taxon>Mortierellales</taxon>
        <taxon>Mortierellaceae</taxon>
        <taxon>Linnemannia</taxon>
    </lineage>
</organism>
<evidence type="ECO:0000256" key="1">
    <source>
        <dbReference type="SAM" id="SignalP"/>
    </source>
</evidence>
<dbReference type="Gene3D" id="3.80.10.10">
    <property type="entry name" value="Ribonuclease Inhibitor"/>
    <property type="match status" value="1"/>
</dbReference>
<sequence>MSSSSGFLLIFLGLCPAYFPNLTAAYVEAPFVLDFDEDFARFIRLSSSGWKRLIFHKCQELHSTVSFASEASNALLEHVPTLEILHGNFKSEIDSELVDELLSSAPNLMELYLQSDHETGCGGCFDAVAIVNSEWVCSDLEIARFTKLRELILGFPILADIDEDWDGYMDFHCQYGCLAMTVESGLDLLKGLKELRKIDLTNIEVYIDNETEQRWFKENWPQAKVGCAEDFMKKKVSSRILRESRQQ</sequence>
<gene>
    <name evidence="2" type="ORF">BGZ96_009081</name>
</gene>
<feature type="chain" id="PRO_5046537860" evidence="1">
    <location>
        <begin position="26"/>
        <end position="247"/>
    </location>
</feature>
<protein>
    <submittedName>
        <fullName evidence="2">Uncharacterized protein</fullName>
    </submittedName>
</protein>
<evidence type="ECO:0000313" key="2">
    <source>
        <dbReference type="EMBL" id="KAG0286923.1"/>
    </source>
</evidence>
<feature type="signal peptide" evidence="1">
    <location>
        <begin position="1"/>
        <end position="25"/>
    </location>
</feature>
<proteinExistence type="predicted"/>
<reference evidence="2 3" key="1">
    <citation type="journal article" date="2020" name="Fungal Divers.">
        <title>Resolving the Mortierellaceae phylogeny through synthesis of multi-gene phylogenetics and phylogenomics.</title>
        <authorList>
            <person name="Vandepol N."/>
            <person name="Liber J."/>
            <person name="Desiro A."/>
            <person name="Na H."/>
            <person name="Kennedy M."/>
            <person name="Barry K."/>
            <person name="Grigoriev I.V."/>
            <person name="Miller A.N."/>
            <person name="O'Donnell K."/>
            <person name="Stajich J.E."/>
            <person name="Bonito G."/>
        </authorList>
    </citation>
    <scope>NUCLEOTIDE SEQUENCE [LARGE SCALE GENOMIC DNA]</scope>
    <source>
        <strain evidence="2 3">AD045</strain>
    </source>
</reference>
<dbReference type="EMBL" id="JAAAIM010000533">
    <property type="protein sequence ID" value="KAG0286923.1"/>
    <property type="molecule type" value="Genomic_DNA"/>
</dbReference>
<accession>A0ABQ7JXH9</accession>
<dbReference type="InterPro" id="IPR032675">
    <property type="entry name" value="LRR_dom_sf"/>
</dbReference>
<comment type="caution">
    <text evidence="2">The sequence shown here is derived from an EMBL/GenBank/DDBJ whole genome shotgun (WGS) entry which is preliminary data.</text>
</comment>
<feature type="non-terminal residue" evidence="2">
    <location>
        <position position="247"/>
    </location>
</feature>